<evidence type="ECO:0008006" key="4">
    <source>
        <dbReference type="Google" id="ProtNLM"/>
    </source>
</evidence>
<evidence type="ECO:0000256" key="1">
    <source>
        <dbReference type="SAM" id="SignalP"/>
    </source>
</evidence>
<accession>A0A6V8KUV9</accession>
<dbReference type="PANTHER" id="PTHR43649:SF12">
    <property type="entry name" value="DIACETYLCHITOBIOSE BINDING PROTEIN DASA"/>
    <property type="match status" value="1"/>
</dbReference>
<keyword evidence="3" id="KW-1185">Reference proteome</keyword>
<dbReference type="SUPFAM" id="SSF53850">
    <property type="entry name" value="Periplasmic binding protein-like II"/>
    <property type="match status" value="1"/>
</dbReference>
<gene>
    <name evidence="2" type="ORF">Prum_012760</name>
</gene>
<dbReference type="AlphaFoldDB" id="A0A6V8KUV9"/>
<protein>
    <recommendedName>
        <fullName evidence="4">Sugar ABC transporter substrate-binding protein</fullName>
    </recommendedName>
</protein>
<dbReference type="PANTHER" id="PTHR43649">
    <property type="entry name" value="ARABINOSE-BINDING PROTEIN-RELATED"/>
    <property type="match status" value="1"/>
</dbReference>
<reference evidence="2 3" key="1">
    <citation type="submission" date="2020-03" db="EMBL/GenBank/DDBJ databases">
        <title>Whole genome shotgun sequence of Phytohabitans rumicis NBRC 108638.</title>
        <authorList>
            <person name="Komaki H."/>
            <person name="Tamura T."/>
        </authorList>
    </citation>
    <scope>NUCLEOTIDE SEQUENCE [LARGE SCALE GENOMIC DNA]</scope>
    <source>
        <strain evidence="2 3">NBRC 108638</strain>
    </source>
</reference>
<dbReference type="InterPro" id="IPR006059">
    <property type="entry name" value="SBP"/>
</dbReference>
<dbReference type="RefSeq" id="WP_173074659.1">
    <property type="nucleotide sequence ID" value="NZ_BAABJB010000066.1"/>
</dbReference>
<organism evidence="2 3">
    <name type="scientific">Phytohabitans rumicis</name>
    <dbReference type="NCBI Taxonomy" id="1076125"/>
    <lineage>
        <taxon>Bacteria</taxon>
        <taxon>Bacillati</taxon>
        <taxon>Actinomycetota</taxon>
        <taxon>Actinomycetes</taxon>
        <taxon>Micromonosporales</taxon>
        <taxon>Micromonosporaceae</taxon>
    </lineage>
</organism>
<name>A0A6V8KUV9_9ACTN</name>
<dbReference type="PROSITE" id="PS51257">
    <property type="entry name" value="PROKAR_LIPOPROTEIN"/>
    <property type="match status" value="1"/>
</dbReference>
<proteinExistence type="predicted"/>
<reference evidence="2 3" key="2">
    <citation type="submission" date="2020-03" db="EMBL/GenBank/DDBJ databases">
        <authorList>
            <person name="Ichikawa N."/>
            <person name="Kimura A."/>
            <person name="Kitahashi Y."/>
            <person name="Uohara A."/>
        </authorList>
    </citation>
    <scope>NUCLEOTIDE SEQUENCE [LARGE SCALE GENOMIC DNA]</scope>
    <source>
        <strain evidence="2 3">NBRC 108638</strain>
    </source>
</reference>
<keyword evidence="1" id="KW-0732">Signal</keyword>
<dbReference type="InterPro" id="IPR050490">
    <property type="entry name" value="Bact_solute-bd_prot1"/>
</dbReference>
<dbReference type="Gene3D" id="3.40.190.10">
    <property type="entry name" value="Periplasmic binding protein-like II"/>
    <property type="match status" value="2"/>
</dbReference>
<dbReference type="EMBL" id="BLPG01000001">
    <property type="protein sequence ID" value="GFJ87634.1"/>
    <property type="molecule type" value="Genomic_DNA"/>
</dbReference>
<evidence type="ECO:0000313" key="2">
    <source>
        <dbReference type="EMBL" id="GFJ87634.1"/>
    </source>
</evidence>
<evidence type="ECO:0000313" key="3">
    <source>
        <dbReference type="Proteomes" id="UP000482960"/>
    </source>
</evidence>
<feature type="signal peptide" evidence="1">
    <location>
        <begin position="1"/>
        <end position="22"/>
    </location>
</feature>
<comment type="caution">
    <text evidence="2">The sequence shown here is derived from an EMBL/GenBank/DDBJ whole genome shotgun (WGS) entry which is preliminary data.</text>
</comment>
<dbReference type="Proteomes" id="UP000482960">
    <property type="component" value="Unassembled WGS sequence"/>
</dbReference>
<feature type="chain" id="PRO_5039319908" description="Sugar ABC transporter substrate-binding protein" evidence="1">
    <location>
        <begin position="23"/>
        <end position="441"/>
    </location>
</feature>
<dbReference type="Pfam" id="PF13416">
    <property type="entry name" value="SBP_bac_8"/>
    <property type="match status" value="1"/>
</dbReference>
<sequence length="441" mass="46858">MKRFRYAVAVAAAAVLALTACSANNDTGGGDSGVAADGTATVKAKELTVWTSTGDQPYVREAYKNFEQKFGVKVNLVEITADGLENQVQTKWASGDRPDLLEYHATALFWALNPAKNMIEMSNMPYVQRSGELYKTAGSLDGKIYAAITVGPGLFGMYYNKKVLADAGLSAPKTYADLENICTTLKQKAPGVATIYEAGGSQWPTQIQILMNLAGAEKSQNYSGELLTKKATLDDPAGPFVAALTQYKKLQSMGCFNKDATTAKSEPSFKALADGKAAFLPQSTSSLPQLTAVYGDDLAKASAAIGWASPSASSTTSAWSPSFNGTWYVPKTGNADRESTALAFIQWITTDGYQDYLTSTKRFPALTGATATTPTGINQEFWNAYEADKALAVNANLVGFSAQFPTLMSGLLSGQYTPEQAAKLAQEALAQGAKSAHVTGW</sequence>